<dbReference type="EMBL" id="MHSH01000052">
    <property type="protein sequence ID" value="OHA40396.1"/>
    <property type="molecule type" value="Genomic_DNA"/>
</dbReference>
<protein>
    <submittedName>
        <fullName evidence="4">DNA protecting protein DprA</fullName>
    </submittedName>
</protein>
<dbReference type="AlphaFoldDB" id="A0A1G2NWA1"/>
<dbReference type="InterPro" id="IPR041614">
    <property type="entry name" value="DprA_WH"/>
</dbReference>
<dbReference type="PANTHER" id="PTHR43022">
    <property type="entry name" value="PROTEIN SMF"/>
    <property type="match status" value="1"/>
</dbReference>
<dbReference type="InterPro" id="IPR003488">
    <property type="entry name" value="DprA"/>
</dbReference>
<gene>
    <name evidence="4" type="ORF">A3H68_01470</name>
</gene>
<evidence type="ECO:0000313" key="4">
    <source>
        <dbReference type="EMBL" id="OHA40396.1"/>
    </source>
</evidence>
<dbReference type="Pfam" id="PF02481">
    <property type="entry name" value="DNA_processg_A"/>
    <property type="match status" value="1"/>
</dbReference>
<dbReference type="Gene3D" id="1.10.10.10">
    <property type="entry name" value="Winged helix-like DNA-binding domain superfamily/Winged helix DNA-binding domain"/>
    <property type="match status" value="1"/>
</dbReference>
<dbReference type="PANTHER" id="PTHR43022:SF1">
    <property type="entry name" value="PROTEIN SMF"/>
    <property type="match status" value="1"/>
</dbReference>
<dbReference type="GO" id="GO:0009294">
    <property type="term" value="P:DNA-mediated transformation"/>
    <property type="evidence" value="ECO:0007669"/>
    <property type="project" value="InterPro"/>
</dbReference>
<comment type="caution">
    <text evidence="4">The sequence shown here is derived from an EMBL/GenBank/DDBJ whole genome shotgun (WGS) entry which is preliminary data.</text>
</comment>
<evidence type="ECO:0000259" key="3">
    <source>
        <dbReference type="Pfam" id="PF17782"/>
    </source>
</evidence>
<dbReference type="InterPro" id="IPR057666">
    <property type="entry name" value="DrpA_SLOG"/>
</dbReference>
<dbReference type="Proteomes" id="UP000176429">
    <property type="component" value="Unassembled WGS sequence"/>
</dbReference>
<dbReference type="Pfam" id="PF17782">
    <property type="entry name" value="WHD_DprA"/>
    <property type="match status" value="1"/>
</dbReference>
<evidence type="ECO:0000256" key="1">
    <source>
        <dbReference type="ARBA" id="ARBA00006525"/>
    </source>
</evidence>
<dbReference type="SUPFAM" id="SSF102405">
    <property type="entry name" value="MCP/YpsA-like"/>
    <property type="match status" value="1"/>
</dbReference>
<reference evidence="4 5" key="1">
    <citation type="journal article" date="2016" name="Nat. Commun.">
        <title>Thousands of microbial genomes shed light on interconnected biogeochemical processes in an aquifer system.</title>
        <authorList>
            <person name="Anantharaman K."/>
            <person name="Brown C.T."/>
            <person name="Hug L.A."/>
            <person name="Sharon I."/>
            <person name="Castelle C.J."/>
            <person name="Probst A.J."/>
            <person name="Thomas B.C."/>
            <person name="Singh A."/>
            <person name="Wilkins M.J."/>
            <person name="Karaoz U."/>
            <person name="Brodie E.L."/>
            <person name="Williams K.H."/>
            <person name="Hubbard S.S."/>
            <person name="Banfield J.F."/>
        </authorList>
    </citation>
    <scope>NUCLEOTIDE SEQUENCE [LARGE SCALE GENOMIC DNA]</scope>
</reference>
<comment type="similarity">
    <text evidence="1">Belongs to the DprA/Smf family.</text>
</comment>
<feature type="domain" description="Smf/DprA SLOG" evidence="2">
    <location>
        <begin position="2"/>
        <end position="196"/>
    </location>
</feature>
<evidence type="ECO:0000313" key="5">
    <source>
        <dbReference type="Proteomes" id="UP000176429"/>
    </source>
</evidence>
<dbReference type="NCBIfam" id="TIGR00732">
    <property type="entry name" value="dprA"/>
    <property type="match status" value="1"/>
</dbReference>
<proteinExistence type="inferred from homology"/>
<evidence type="ECO:0000259" key="2">
    <source>
        <dbReference type="Pfam" id="PF02481"/>
    </source>
</evidence>
<sequence length="270" mass="29363">MPDAPKKLYLRGKLPTDDMKYLCVVGARKYSEYGRHVCEKMIEGLRGLPIVIVSGLALGIDSVAHTTALETSLVTIAIPGSGLNNEVLYPASNRHLAGRILKSGGAILSEFEPSFKATPWSFPQRNRIMAGISDAVLVVEAEQKSGTLITSRLATEYNRDVLTVPGSIFSINSAGPHMLLKLGAALVTNSSDIISVLGIDKLPGMQKTANPTRDCSEDEKIILEALKEPMTKDDLIRTLKIPVSKFNATLSILEIKDLIRETMGMVNRNF</sequence>
<feature type="domain" description="DprA winged helix" evidence="3">
    <location>
        <begin position="207"/>
        <end position="262"/>
    </location>
</feature>
<organism evidence="4 5">
    <name type="scientific">Candidatus Taylorbacteria bacterium RIFCSPLOWO2_02_FULL_46_40</name>
    <dbReference type="NCBI Taxonomy" id="1802329"/>
    <lineage>
        <taxon>Bacteria</taxon>
        <taxon>Candidatus Tayloriibacteriota</taxon>
    </lineage>
</organism>
<name>A0A1G2NWA1_9BACT</name>
<accession>A0A1G2NWA1</accession>
<dbReference type="Gene3D" id="3.40.50.450">
    <property type="match status" value="1"/>
</dbReference>
<dbReference type="InterPro" id="IPR036388">
    <property type="entry name" value="WH-like_DNA-bd_sf"/>
</dbReference>